<name>A0A414IC11_9FIRM</name>
<evidence type="ECO:0000313" key="3">
    <source>
        <dbReference type="Proteomes" id="UP000284644"/>
    </source>
</evidence>
<evidence type="ECO:0000313" key="4">
    <source>
        <dbReference type="Proteomes" id="UP000285839"/>
    </source>
</evidence>
<dbReference type="AlphaFoldDB" id="A0A414IC11"/>
<sequence length="207" mass="24245">MIEERIQYGIDNFLEDNFFLPFSNSYCLEEKSETGRSKLHVDVQGDNLCSEDYDHKGKCNFLKKESPFKLRRSVDHVLLQKKEEKWILHLIEMKSKVDNKKWHEIKQKIRASYFNVRALEGVLGIHIDEIRTYTTYESTGFWNTDRSEDPKIMVAPLGKPMPPAPEKEWENNIISVDVGAVRKFQHVAVKMQRTEEGDKLIGNLRIC</sequence>
<evidence type="ECO:0000313" key="2">
    <source>
        <dbReference type="EMBL" id="RHE15722.1"/>
    </source>
</evidence>
<dbReference type="EMBL" id="QRUH01000030">
    <property type="protein sequence ID" value="RGR44318.1"/>
    <property type="molecule type" value="Genomic_DNA"/>
</dbReference>
<gene>
    <name evidence="2" type="ORF">DW767_00780</name>
    <name evidence="1" type="ORF">DWY46_19005</name>
</gene>
<dbReference type="Proteomes" id="UP000284644">
    <property type="component" value="Unassembled WGS sequence"/>
</dbReference>
<evidence type="ECO:0000313" key="1">
    <source>
        <dbReference type="EMBL" id="RGR44318.1"/>
    </source>
</evidence>
<comment type="caution">
    <text evidence="2">The sequence shown here is derived from an EMBL/GenBank/DDBJ whole genome shotgun (WGS) entry which is preliminary data.</text>
</comment>
<dbReference type="EMBL" id="QSJW01000001">
    <property type="protein sequence ID" value="RHE15722.1"/>
    <property type="molecule type" value="Genomic_DNA"/>
</dbReference>
<dbReference type="RefSeq" id="WP_015541865.1">
    <property type="nucleotide sequence ID" value="NZ_JAQDKV010000002.1"/>
</dbReference>
<reference evidence="3 4" key="1">
    <citation type="submission" date="2018-08" db="EMBL/GenBank/DDBJ databases">
        <title>A genome reference for cultivated species of the human gut microbiota.</title>
        <authorList>
            <person name="Zou Y."/>
            <person name="Xue W."/>
            <person name="Luo G."/>
        </authorList>
    </citation>
    <scope>NUCLEOTIDE SEQUENCE [LARGE SCALE GENOMIC DNA]</scope>
    <source>
        <strain evidence="1 4">AF25-21</strain>
        <strain evidence="2 3">AM29-25AC</strain>
    </source>
</reference>
<protein>
    <submittedName>
        <fullName evidence="2">Uncharacterized protein</fullName>
    </submittedName>
</protein>
<dbReference type="Proteomes" id="UP000285839">
    <property type="component" value="Unassembled WGS sequence"/>
</dbReference>
<organism evidence="2 3">
    <name type="scientific">Blautia obeum</name>
    <dbReference type="NCBI Taxonomy" id="40520"/>
    <lineage>
        <taxon>Bacteria</taxon>
        <taxon>Bacillati</taxon>
        <taxon>Bacillota</taxon>
        <taxon>Clostridia</taxon>
        <taxon>Lachnospirales</taxon>
        <taxon>Lachnospiraceae</taxon>
        <taxon>Blautia</taxon>
    </lineage>
</organism>
<accession>A0A414IC11</accession>
<proteinExistence type="predicted"/>